<evidence type="ECO:0000256" key="2">
    <source>
        <dbReference type="ARBA" id="ARBA00023125"/>
    </source>
</evidence>
<dbReference type="InterPro" id="IPR001356">
    <property type="entry name" value="HD"/>
</dbReference>
<dbReference type="PANTHER" id="PTHR46255:SF3">
    <property type="entry name" value="HOMEOBOX DOMAIN-CONTAINING PROTEIN"/>
    <property type="match status" value="1"/>
</dbReference>
<protein>
    <recommendedName>
        <fullName evidence="8">Homeobox domain-containing protein</fullName>
    </recommendedName>
</protein>
<evidence type="ECO:0000256" key="6">
    <source>
        <dbReference type="RuleBase" id="RU000682"/>
    </source>
</evidence>
<evidence type="ECO:0000259" key="8">
    <source>
        <dbReference type="PROSITE" id="PS50071"/>
    </source>
</evidence>
<evidence type="ECO:0000313" key="9">
    <source>
        <dbReference type="EnsemblMetazoa" id="XP_020913512.1"/>
    </source>
</evidence>
<feature type="region of interest" description="Disordered" evidence="7">
    <location>
        <begin position="59"/>
        <end position="96"/>
    </location>
</feature>
<dbReference type="PRINTS" id="PR00031">
    <property type="entry name" value="HTHREPRESSR"/>
</dbReference>
<dbReference type="Pfam" id="PF00046">
    <property type="entry name" value="Homeodomain"/>
    <property type="match status" value="1"/>
</dbReference>
<feature type="domain" description="Homeobox" evidence="8">
    <location>
        <begin position="85"/>
        <end position="145"/>
    </location>
</feature>
<proteinExistence type="predicted"/>
<dbReference type="GO" id="GO:0005634">
    <property type="term" value="C:nucleus"/>
    <property type="evidence" value="ECO:0007669"/>
    <property type="project" value="UniProtKB-SubCell"/>
</dbReference>
<keyword evidence="2 5" id="KW-0238">DNA-binding</keyword>
<dbReference type="GO" id="GO:0000981">
    <property type="term" value="F:DNA-binding transcription factor activity, RNA polymerase II-specific"/>
    <property type="evidence" value="ECO:0007669"/>
    <property type="project" value="InterPro"/>
</dbReference>
<reference evidence="9" key="1">
    <citation type="submission" date="2022-11" db="UniProtKB">
        <authorList>
            <consortium name="EnsemblMetazoa"/>
        </authorList>
    </citation>
    <scope>IDENTIFICATION</scope>
</reference>
<dbReference type="OMA" id="HQKLWLP"/>
<dbReference type="EnsemblMetazoa" id="XM_021057853.2">
    <property type="protein sequence ID" value="XP_020913512.1"/>
    <property type="gene ID" value="LOC110251182"/>
</dbReference>
<keyword evidence="3 5" id="KW-0371">Homeobox</keyword>
<keyword evidence="10" id="KW-1185">Reference proteome</keyword>
<dbReference type="InterPro" id="IPR000047">
    <property type="entry name" value="HTH_motif"/>
</dbReference>
<dbReference type="KEGG" id="epa:110251182"/>
<dbReference type="GO" id="GO:1990837">
    <property type="term" value="F:sequence-specific double-stranded DNA binding"/>
    <property type="evidence" value="ECO:0007669"/>
    <property type="project" value="TreeGrafter"/>
</dbReference>
<accession>A0A913Y180</accession>
<dbReference type="InterPro" id="IPR009057">
    <property type="entry name" value="Homeodomain-like_sf"/>
</dbReference>
<comment type="subcellular location">
    <subcellularLocation>
        <location evidence="1 5 6">Nucleus</location>
    </subcellularLocation>
</comment>
<dbReference type="CDD" id="cd00086">
    <property type="entry name" value="homeodomain"/>
    <property type="match status" value="1"/>
</dbReference>
<dbReference type="PROSITE" id="PS50071">
    <property type="entry name" value="HOMEOBOX_2"/>
    <property type="match status" value="1"/>
</dbReference>
<dbReference type="Gene3D" id="1.10.10.60">
    <property type="entry name" value="Homeodomain-like"/>
    <property type="match status" value="1"/>
</dbReference>
<name>A0A913Y180_EXADI</name>
<evidence type="ECO:0000256" key="3">
    <source>
        <dbReference type="ARBA" id="ARBA00023155"/>
    </source>
</evidence>
<organism evidence="9 10">
    <name type="scientific">Exaiptasia diaphana</name>
    <name type="common">Tropical sea anemone</name>
    <name type="synonym">Aiptasia pulchella</name>
    <dbReference type="NCBI Taxonomy" id="2652724"/>
    <lineage>
        <taxon>Eukaryota</taxon>
        <taxon>Metazoa</taxon>
        <taxon>Cnidaria</taxon>
        <taxon>Anthozoa</taxon>
        <taxon>Hexacorallia</taxon>
        <taxon>Actiniaria</taxon>
        <taxon>Aiptasiidae</taxon>
        <taxon>Exaiptasia</taxon>
    </lineage>
</organism>
<evidence type="ECO:0000256" key="5">
    <source>
        <dbReference type="PROSITE-ProRule" id="PRU00108"/>
    </source>
</evidence>
<dbReference type="InterPro" id="IPR017970">
    <property type="entry name" value="Homeobox_CS"/>
</dbReference>
<sequence>MEGLTAFVTKFDSNNLEDTKNVTTSSDSKKDNTNSSQSSVLPFSIEGILGRIDHKLESRRTAESNKPSELNRGNGSSIAKCTSRTRAPRNRKNFSGDQLRELERLFDQTHYPDALTREALSKKLGLSEVRVQIWFQNRRAKSRRQEGINQKGLAVHATETSPTHLFVPQDPLQSSTESTKTQLIPEITPFRFARNQYCNDHYCSYSRFGIFSSTPNMDLMKDYHRQASLVDLRIKARHHSTPSD</sequence>
<dbReference type="PANTHER" id="PTHR46255">
    <property type="entry name" value="SHORT STATURE HOMEOBOX"/>
    <property type="match status" value="1"/>
</dbReference>
<keyword evidence="4 5" id="KW-0539">Nucleus</keyword>
<feature type="DNA-binding region" description="Homeobox" evidence="5">
    <location>
        <begin position="87"/>
        <end position="146"/>
    </location>
</feature>
<feature type="region of interest" description="Disordered" evidence="7">
    <location>
        <begin position="15"/>
        <end position="40"/>
    </location>
</feature>
<dbReference type="RefSeq" id="XP_020913512.1">
    <property type="nucleotide sequence ID" value="XM_021057853.2"/>
</dbReference>
<evidence type="ECO:0000256" key="4">
    <source>
        <dbReference type="ARBA" id="ARBA00023242"/>
    </source>
</evidence>
<dbReference type="PROSITE" id="PS00027">
    <property type="entry name" value="HOMEOBOX_1"/>
    <property type="match status" value="1"/>
</dbReference>
<dbReference type="Proteomes" id="UP000887567">
    <property type="component" value="Unplaced"/>
</dbReference>
<dbReference type="InterPro" id="IPR052631">
    <property type="entry name" value="Paired_homeobox_Bicoid"/>
</dbReference>
<feature type="compositionally biased region" description="Polar residues" evidence="7">
    <location>
        <begin position="64"/>
        <end position="85"/>
    </location>
</feature>
<evidence type="ECO:0000313" key="10">
    <source>
        <dbReference type="Proteomes" id="UP000887567"/>
    </source>
</evidence>
<evidence type="ECO:0000256" key="7">
    <source>
        <dbReference type="SAM" id="MobiDB-lite"/>
    </source>
</evidence>
<dbReference type="FunFam" id="1.10.10.60:FF:000679">
    <property type="entry name" value="Homeobox protein aristaless"/>
    <property type="match status" value="1"/>
</dbReference>
<evidence type="ECO:0000256" key="1">
    <source>
        <dbReference type="ARBA" id="ARBA00004123"/>
    </source>
</evidence>
<dbReference type="GeneID" id="110251182"/>
<dbReference type="OrthoDB" id="6159439at2759"/>
<dbReference type="AlphaFoldDB" id="A0A913Y180"/>
<dbReference type="SMART" id="SM00389">
    <property type="entry name" value="HOX"/>
    <property type="match status" value="1"/>
</dbReference>
<dbReference type="SUPFAM" id="SSF46689">
    <property type="entry name" value="Homeodomain-like"/>
    <property type="match status" value="1"/>
</dbReference>